<dbReference type="AlphaFoldDB" id="A0A239DQS8"/>
<protein>
    <recommendedName>
        <fullName evidence="4">Lipocalin-like domain-containing protein</fullName>
    </recommendedName>
</protein>
<gene>
    <name evidence="2" type="ORF">SAMN05421770_101606</name>
</gene>
<keyword evidence="3" id="KW-1185">Reference proteome</keyword>
<dbReference type="Proteomes" id="UP000198356">
    <property type="component" value="Unassembled WGS sequence"/>
</dbReference>
<sequence>MRRFQALAVIMLATTARAADRMPAQLAGSWRIARILPTKNAACWSAEQAAKLVGSTLTYRTGAMRWQGGEVPLLGVVTRLQTPDTFASENASSQLQLADLKILSASVTEVDLQHEDMDITGSTTEVPGDSVLLAGPNRIVVSACGVYYEATRVKR</sequence>
<reference evidence="2 3" key="1">
    <citation type="submission" date="2017-06" db="EMBL/GenBank/DDBJ databases">
        <authorList>
            <person name="Kim H.J."/>
            <person name="Triplett B.A."/>
        </authorList>
    </citation>
    <scope>NUCLEOTIDE SEQUENCE [LARGE SCALE GENOMIC DNA]</scope>
    <source>
        <strain evidence="2 3">DSM 18704</strain>
    </source>
</reference>
<evidence type="ECO:0000256" key="1">
    <source>
        <dbReference type="SAM" id="SignalP"/>
    </source>
</evidence>
<feature type="signal peptide" evidence="1">
    <location>
        <begin position="1"/>
        <end position="18"/>
    </location>
</feature>
<dbReference type="OrthoDB" id="119579at2"/>
<proteinExistence type="predicted"/>
<dbReference type="EMBL" id="FZOU01000001">
    <property type="protein sequence ID" value="SNS34860.1"/>
    <property type="molecule type" value="Genomic_DNA"/>
</dbReference>
<evidence type="ECO:0000313" key="2">
    <source>
        <dbReference type="EMBL" id="SNS34860.1"/>
    </source>
</evidence>
<evidence type="ECO:0000313" key="3">
    <source>
        <dbReference type="Proteomes" id="UP000198356"/>
    </source>
</evidence>
<feature type="chain" id="PRO_5013325945" description="Lipocalin-like domain-containing protein" evidence="1">
    <location>
        <begin position="19"/>
        <end position="155"/>
    </location>
</feature>
<accession>A0A239DQS8</accession>
<name>A0A239DQS8_9BACT</name>
<dbReference type="RefSeq" id="WP_089407495.1">
    <property type="nucleotide sequence ID" value="NZ_FZOU01000001.1"/>
</dbReference>
<evidence type="ECO:0008006" key="4">
    <source>
        <dbReference type="Google" id="ProtNLM"/>
    </source>
</evidence>
<organism evidence="2 3">
    <name type="scientific">Granulicella rosea</name>
    <dbReference type="NCBI Taxonomy" id="474952"/>
    <lineage>
        <taxon>Bacteria</taxon>
        <taxon>Pseudomonadati</taxon>
        <taxon>Acidobacteriota</taxon>
        <taxon>Terriglobia</taxon>
        <taxon>Terriglobales</taxon>
        <taxon>Acidobacteriaceae</taxon>
        <taxon>Granulicella</taxon>
    </lineage>
</organism>
<keyword evidence="1" id="KW-0732">Signal</keyword>